<comment type="caution">
    <text evidence="1">The sequence shown here is derived from an EMBL/GenBank/DDBJ whole genome shotgun (WGS) entry which is preliminary data.</text>
</comment>
<name>A0A0F9GID2_9ZZZZ</name>
<gene>
    <name evidence="1" type="ORF">LCGC14_2117200</name>
</gene>
<feature type="non-terminal residue" evidence="1">
    <location>
        <position position="56"/>
    </location>
</feature>
<dbReference type="Pfam" id="PF19570">
    <property type="entry name" value="DUF6088"/>
    <property type="match status" value="1"/>
</dbReference>
<dbReference type="InterPro" id="IPR045738">
    <property type="entry name" value="DUF6088"/>
</dbReference>
<protein>
    <submittedName>
        <fullName evidence="1">Uncharacterized protein</fullName>
    </submittedName>
</protein>
<reference evidence="1" key="1">
    <citation type="journal article" date="2015" name="Nature">
        <title>Complex archaea that bridge the gap between prokaryotes and eukaryotes.</title>
        <authorList>
            <person name="Spang A."/>
            <person name="Saw J.H."/>
            <person name="Jorgensen S.L."/>
            <person name="Zaremba-Niedzwiedzka K."/>
            <person name="Martijn J."/>
            <person name="Lind A.E."/>
            <person name="van Eijk R."/>
            <person name="Schleper C."/>
            <person name="Guy L."/>
            <person name="Ettema T.J."/>
        </authorList>
    </citation>
    <scope>NUCLEOTIDE SEQUENCE</scope>
</reference>
<proteinExistence type="predicted"/>
<dbReference type="AlphaFoldDB" id="A0A0F9GID2"/>
<accession>A0A0F9GID2</accession>
<evidence type="ECO:0000313" key="1">
    <source>
        <dbReference type="EMBL" id="KKL69215.1"/>
    </source>
</evidence>
<organism evidence="1">
    <name type="scientific">marine sediment metagenome</name>
    <dbReference type="NCBI Taxonomy" id="412755"/>
    <lineage>
        <taxon>unclassified sequences</taxon>
        <taxon>metagenomes</taxon>
        <taxon>ecological metagenomes</taxon>
    </lineage>
</organism>
<dbReference type="EMBL" id="LAZR01026284">
    <property type="protein sequence ID" value="KKL69215.1"/>
    <property type="molecule type" value="Genomic_DNA"/>
</dbReference>
<sequence length="56" mass="6386">MSKGSIVFISDFSDIGTDTAVRQAMQRLSKKEFIIRLSQGIYYYPKVDKLLGMIKP</sequence>